<keyword evidence="3" id="KW-1185">Reference proteome</keyword>
<comment type="caution">
    <text evidence="2">The sequence shown here is derived from an EMBL/GenBank/DDBJ whole genome shotgun (WGS) entry which is preliminary data.</text>
</comment>
<feature type="compositionally biased region" description="Polar residues" evidence="1">
    <location>
        <begin position="35"/>
        <end position="54"/>
    </location>
</feature>
<dbReference type="EMBL" id="JAGHQM010000663">
    <property type="protein sequence ID" value="KAH0559154.1"/>
    <property type="molecule type" value="Genomic_DNA"/>
</dbReference>
<organism evidence="2 3">
    <name type="scientific">Trichoglossum hirsutum</name>
    <dbReference type="NCBI Taxonomy" id="265104"/>
    <lineage>
        <taxon>Eukaryota</taxon>
        <taxon>Fungi</taxon>
        <taxon>Dikarya</taxon>
        <taxon>Ascomycota</taxon>
        <taxon>Pezizomycotina</taxon>
        <taxon>Geoglossomycetes</taxon>
        <taxon>Geoglossales</taxon>
        <taxon>Geoglossaceae</taxon>
        <taxon>Trichoglossum</taxon>
    </lineage>
</organism>
<feature type="compositionally biased region" description="Basic and acidic residues" evidence="1">
    <location>
        <begin position="25"/>
        <end position="34"/>
    </location>
</feature>
<protein>
    <submittedName>
        <fullName evidence="2">Uncharacterized protein</fullName>
    </submittedName>
</protein>
<feature type="region of interest" description="Disordered" evidence="1">
    <location>
        <begin position="1"/>
        <end position="79"/>
    </location>
</feature>
<reference evidence="2" key="1">
    <citation type="submission" date="2021-03" db="EMBL/GenBank/DDBJ databases">
        <title>Comparative genomics and phylogenomic investigation of the class Geoglossomycetes provide insights into ecological specialization and systematics.</title>
        <authorList>
            <person name="Melie T."/>
            <person name="Pirro S."/>
            <person name="Miller A.N."/>
            <person name="Quandt A."/>
        </authorList>
    </citation>
    <scope>NUCLEOTIDE SEQUENCE</scope>
    <source>
        <strain evidence="2">CAQ_001_2017</strain>
    </source>
</reference>
<dbReference type="Proteomes" id="UP000750711">
    <property type="component" value="Unassembled WGS sequence"/>
</dbReference>
<evidence type="ECO:0000313" key="3">
    <source>
        <dbReference type="Proteomes" id="UP000750711"/>
    </source>
</evidence>
<sequence>MVENSGPSSGGAGGVADSITPARHRSTDSSEESKGTNNSKATKNSGGSGNSRWSLPSRKRKSSESVRSDPVPLPDMKSCVVYRPKKGELGLRKPADLDSESYPLRSISSGPNTEIVIGSLRFTPVRIPKIHSRLAVTIVDSSGYITMVVKLDSLPGKLQLKRHFGLCNRIFVEGTVLVPADSKYAMANAYPVKGTLDTD</sequence>
<gene>
    <name evidence="2" type="ORF">GP486_004306</name>
</gene>
<name>A0A9P8LBG2_9PEZI</name>
<dbReference type="AlphaFoldDB" id="A0A9P8LBG2"/>
<evidence type="ECO:0000256" key="1">
    <source>
        <dbReference type="SAM" id="MobiDB-lite"/>
    </source>
</evidence>
<accession>A0A9P8LBG2</accession>
<proteinExistence type="predicted"/>
<evidence type="ECO:0000313" key="2">
    <source>
        <dbReference type="EMBL" id="KAH0559154.1"/>
    </source>
</evidence>